<name>A0A4Q9VV53_9HYPH</name>
<dbReference type="RefSeq" id="WP_131306949.1">
    <property type="nucleotide sequence ID" value="NZ_SJFN01000005.1"/>
</dbReference>
<accession>A0A4Q9VV53</accession>
<dbReference type="GO" id="GO:0046872">
    <property type="term" value="F:metal ion binding"/>
    <property type="evidence" value="ECO:0007669"/>
    <property type="project" value="UniProtKB-KW"/>
</dbReference>
<comment type="function">
    <text evidence="2">Membrane-anchoring subunit of succinate dehydrogenase (SDH).</text>
</comment>
<evidence type="ECO:0000256" key="13">
    <source>
        <dbReference type="ARBA" id="ARBA00022989"/>
    </source>
</evidence>
<comment type="subunit">
    <text evidence="5">Part of an enzyme complex containing four subunits: a flavoprotein, an iron-sulfur protein, plus two membrane-anchoring proteins, SdhC and SdhD.</text>
</comment>
<keyword evidence="9" id="KW-0349">Heme</keyword>
<evidence type="ECO:0000256" key="9">
    <source>
        <dbReference type="ARBA" id="ARBA00022617"/>
    </source>
</evidence>
<evidence type="ECO:0000256" key="11">
    <source>
        <dbReference type="ARBA" id="ARBA00022723"/>
    </source>
</evidence>
<keyword evidence="7" id="KW-0813">Transport</keyword>
<evidence type="ECO:0000256" key="12">
    <source>
        <dbReference type="ARBA" id="ARBA00022982"/>
    </source>
</evidence>
<dbReference type="AlphaFoldDB" id="A0A4Q9VV53"/>
<comment type="caution">
    <text evidence="17">The sequence shown here is derived from an EMBL/GenBank/DDBJ whole genome shotgun (WGS) entry which is preliminary data.</text>
</comment>
<dbReference type="OrthoDB" id="9809280at2"/>
<comment type="subcellular location">
    <subcellularLocation>
        <location evidence="3">Membrane</location>
        <topology evidence="3">Multi-pass membrane protein</topology>
    </subcellularLocation>
</comment>
<proteinExistence type="predicted"/>
<feature type="transmembrane region" description="Helical" evidence="16">
    <location>
        <begin position="64"/>
        <end position="87"/>
    </location>
</feature>
<dbReference type="CDD" id="cd03495">
    <property type="entry name" value="SQR_TypeC_SdhD_like"/>
    <property type="match status" value="1"/>
</dbReference>
<keyword evidence="10 16" id="KW-0812">Transmembrane</keyword>
<evidence type="ECO:0000256" key="6">
    <source>
        <dbReference type="ARBA" id="ARBA00019425"/>
    </source>
</evidence>
<evidence type="ECO:0000313" key="18">
    <source>
        <dbReference type="Proteomes" id="UP000292781"/>
    </source>
</evidence>
<evidence type="ECO:0000256" key="14">
    <source>
        <dbReference type="ARBA" id="ARBA00023004"/>
    </source>
</evidence>
<evidence type="ECO:0000256" key="5">
    <source>
        <dbReference type="ARBA" id="ARBA00011558"/>
    </source>
</evidence>
<evidence type="ECO:0000256" key="10">
    <source>
        <dbReference type="ARBA" id="ARBA00022692"/>
    </source>
</evidence>
<keyword evidence="15 16" id="KW-0472">Membrane</keyword>
<keyword evidence="18" id="KW-1185">Reference proteome</keyword>
<reference evidence="17 18" key="1">
    <citation type="submission" date="2019-02" db="EMBL/GenBank/DDBJ databases">
        <title>Siculibacillus lacustris gen. nov., sp. nov., a new rosette-forming bacterium isolated from a freshwater crater lake (Lake St. Ana, Romania).</title>
        <authorList>
            <person name="Felfoldi T."/>
            <person name="Marton Z."/>
            <person name="Szabo A."/>
            <person name="Mentes A."/>
            <person name="Boka K."/>
            <person name="Marialigeti K."/>
            <person name="Mathe I."/>
            <person name="Koncz M."/>
            <person name="Schumann P."/>
            <person name="Toth E."/>
        </authorList>
    </citation>
    <scope>NUCLEOTIDE SEQUENCE [LARGE SCALE GENOMIC DNA]</scope>
    <source>
        <strain evidence="17 18">SA-279</strain>
    </source>
</reference>
<keyword evidence="12" id="KW-0249">Electron transport</keyword>
<dbReference type="Pfam" id="PF01127">
    <property type="entry name" value="Sdh_cyt"/>
    <property type="match status" value="1"/>
</dbReference>
<dbReference type="InterPro" id="IPR014312">
    <property type="entry name" value="Succ_DH_anchor"/>
</dbReference>
<keyword evidence="11" id="KW-0479">Metal-binding</keyword>
<evidence type="ECO:0000256" key="16">
    <source>
        <dbReference type="SAM" id="Phobius"/>
    </source>
</evidence>
<gene>
    <name evidence="17" type="primary">sdhD</name>
    <name evidence="17" type="ORF">EYW49_05315</name>
</gene>
<feature type="transmembrane region" description="Helical" evidence="16">
    <location>
        <begin position="30"/>
        <end position="52"/>
    </location>
</feature>
<evidence type="ECO:0000256" key="7">
    <source>
        <dbReference type="ARBA" id="ARBA00022448"/>
    </source>
</evidence>
<evidence type="ECO:0000256" key="2">
    <source>
        <dbReference type="ARBA" id="ARBA00004050"/>
    </source>
</evidence>
<keyword evidence="13 16" id="KW-1133">Transmembrane helix</keyword>
<evidence type="ECO:0000256" key="4">
    <source>
        <dbReference type="ARBA" id="ARBA00005163"/>
    </source>
</evidence>
<evidence type="ECO:0000256" key="15">
    <source>
        <dbReference type="ARBA" id="ARBA00023136"/>
    </source>
</evidence>
<dbReference type="UniPathway" id="UPA00223"/>
<comment type="pathway">
    <text evidence="4">Carbohydrate metabolism; tricarboxylic acid cycle.</text>
</comment>
<sequence>MSMRTPLSRITGRGSSKFGTEDYWIQRVSAVALVPLSIFFVLVLICLVGAPYEKAHAVLGSPWVAIPMGATVIAAVVHMRIGIQVIIEDYTPSDLGKIAFVLLNNFFSALVALAILWAVAKLSFGM</sequence>
<dbReference type="GO" id="GO:0016020">
    <property type="term" value="C:membrane"/>
    <property type="evidence" value="ECO:0007669"/>
    <property type="project" value="UniProtKB-SubCell"/>
</dbReference>
<dbReference type="NCBIfam" id="TIGR02968">
    <property type="entry name" value="succ_dehyd_anc"/>
    <property type="match status" value="1"/>
</dbReference>
<keyword evidence="8" id="KW-0816">Tricarboxylic acid cycle</keyword>
<dbReference type="Proteomes" id="UP000292781">
    <property type="component" value="Unassembled WGS sequence"/>
</dbReference>
<evidence type="ECO:0000256" key="1">
    <source>
        <dbReference type="ARBA" id="ARBA00001971"/>
    </source>
</evidence>
<organism evidence="17 18">
    <name type="scientific">Siculibacillus lacustris</name>
    <dbReference type="NCBI Taxonomy" id="1549641"/>
    <lineage>
        <taxon>Bacteria</taxon>
        <taxon>Pseudomonadati</taxon>
        <taxon>Pseudomonadota</taxon>
        <taxon>Alphaproteobacteria</taxon>
        <taxon>Hyphomicrobiales</taxon>
        <taxon>Ancalomicrobiaceae</taxon>
        <taxon>Siculibacillus</taxon>
    </lineage>
</organism>
<comment type="cofactor">
    <cofactor evidence="1">
        <name>heme</name>
        <dbReference type="ChEBI" id="CHEBI:30413"/>
    </cofactor>
</comment>
<dbReference type="GO" id="GO:0020037">
    <property type="term" value="F:heme binding"/>
    <property type="evidence" value="ECO:0007669"/>
    <property type="project" value="InterPro"/>
</dbReference>
<dbReference type="GO" id="GO:0006099">
    <property type="term" value="P:tricarboxylic acid cycle"/>
    <property type="evidence" value="ECO:0007669"/>
    <property type="project" value="UniProtKB-UniPathway"/>
</dbReference>
<evidence type="ECO:0000256" key="8">
    <source>
        <dbReference type="ARBA" id="ARBA00022532"/>
    </source>
</evidence>
<feature type="transmembrane region" description="Helical" evidence="16">
    <location>
        <begin position="99"/>
        <end position="120"/>
    </location>
</feature>
<protein>
    <recommendedName>
        <fullName evidence="6">Succinate dehydrogenase hydrophobic membrane anchor subunit</fullName>
    </recommendedName>
</protein>
<dbReference type="EMBL" id="SJFN01000005">
    <property type="protein sequence ID" value="TBW40086.1"/>
    <property type="molecule type" value="Genomic_DNA"/>
</dbReference>
<keyword evidence="14" id="KW-0408">Iron</keyword>
<evidence type="ECO:0000256" key="3">
    <source>
        <dbReference type="ARBA" id="ARBA00004141"/>
    </source>
</evidence>
<dbReference type="InterPro" id="IPR000701">
    <property type="entry name" value="SuccDH_FuR_B_TM-su"/>
</dbReference>
<dbReference type="Gene3D" id="1.20.1300.10">
    <property type="entry name" value="Fumarate reductase/succinate dehydrogenase, transmembrane subunit"/>
    <property type="match status" value="1"/>
</dbReference>
<evidence type="ECO:0000313" key="17">
    <source>
        <dbReference type="EMBL" id="TBW40086.1"/>
    </source>
</evidence>
<dbReference type="SUPFAM" id="SSF81343">
    <property type="entry name" value="Fumarate reductase respiratory complex transmembrane subunits"/>
    <property type="match status" value="1"/>
</dbReference>
<dbReference type="InterPro" id="IPR034804">
    <property type="entry name" value="SQR/QFR_C/D"/>
</dbReference>